<comment type="similarity">
    <text evidence="1">Belongs to the MAF1 family.</text>
</comment>
<keyword evidence="1" id="KW-0539">Nucleus</keyword>
<accession>A0A163TCW2</accession>
<dbReference type="Pfam" id="PF09174">
    <property type="entry name" value="Maf1"/>
    <property type="match status" value="1"/>
</dbReference>
<dbReference type="GO" id="GO:0000994">
    <property type="term" value="F:RNA polymerase III core binding"/>
    <property type="evidence" value="ECO:0007669"/>
    <property type="project" value="TreeGrafter"/>
</dbReference>
<organism evidence="3">
    <name type="scientific">Absidia glauca</name>
    <name type="common">Pin mould</name>
    <dbReference type="NCBI Taxonomy" id="4829"/>
    <lineage>
        <taxon>Eukaryota</taxon>
        <taxon>Fungi</taxon>
        <taxon>Fungi incertae sedis</taxon>
        <taxon>Mucoromycota</taxon>
        <taxon>Mucoromycotina</taxon>
        <taxon>Mucoromycetes</taxon>
        <taxon>Mucorales</taxon>
        <taxon>Cunninghamellaceae</taxon>
        <taxon>Absidia</taxon>
    </lineage>
</organism>
<dbReference type="Gene3D" id="3.40.1000.50">
    <property type="entry name" value="Repressor of RNA polymerase III transcription Maf1"/>
    <property type="match status" value="1"/>
</dbReference>
<protein>
    <recommendedName>
        <fullName evidence="1">Repressor of RNA polymerase III transcription MAF1</fullName>
    </recommendedName>
</protein>
<keyword evidence="1" id="KW-0805">Transcription regulation</keyword>
<dbReference type="FunCoup" id="A0A163TCW2">
    <property type="interactions" value="602"/>
</dbReference>
<keyword evidence="4" id="KW-1185">Reference proteome</keyword>
<dbReference type="PIRSF" id="PIRSF037240">
    <property type="entry name" value="RNA_polIII_Trep_MAF1"/>
    <property type="match status" value="1"/>
</dbReference>
<evidence type="ECO:0000313" key="3">
    <source>
        <dbReference type="EMBL" id="SAM03602.1"/>
    </source>
</evidence>
<keyword evidence="1" id="KW-0678">Repressor</keyword>
<dbReference type="STRING" id="4829.A0A163TCW2"/>
<keyword evidence="1" id="KW-0804">Transcription</keyword>
<dbReference type="GO" id="GO:0005634">
    <property type="term" value="C:nucleus"/>
    <property type="evidence" value="ECO:0007669"/>
    <property type="project" value="UniProtKB-SubCell"/>
</dbReference>
<dbReference type="InterPro" id="IPR015257">
    <property type="entry name" value="Maf1"/>
</dbReference>
<dbReference type="GO" id="GO:0016480">
    <property type="term" value="P:negative regulation of transcription by RNA polymerase III"/>
    <property type="evidence" value="ECO:0007669"/>
    <property type="project" value="UniProtKB-UniRule"/>
</dbReference>
<evidence type="ECO:0000256" key="1">
    <source>
        <dbReference type="PIRNR" id="PIRNR037240"/>
    </source>
</evidence>
<sequence>MKFLQVDSLDLLNSVFEWDCGGEARMTGRVEAYSCKSAGSDKKLFKHMENKYNVVMSGSLSPPDDHLPIVSPFGRLDESAPRKTFFYLLSTLNAAFPDNDFSDVRPDQFSKQPSVDMVINSVNTTLFNLGNDFIVNKYRMWDILDELVGLTECDVYSYSADVDDDPMVEEGYIWSMNYFFFNRKLKRMVFFSVNSSMKEDQGDNDNDDDNDDDDDDMYAGSMDQDEPRHQLVIGDMEV</sequence>
<dbReference type="InterPro" id="IPR038564">
    <property type="entry name" value="Maf1_sf"/>
</dbReference>
<gene>
    <name evidence="3" type="primary">ABSGL_09444.1 scaffold 11253</name>
</gene>
<feature type="region of interest" description="Disordered" evidence="2">
    <location>
        <begin position="198"/>
        <end position="238"/>
    </location>
</feature>
<comment type="subcellular location">
    <subcellularLocation>
        <location evidence="1">Nucleus</location>
    </subcellularLocation>
</comment>
<name>A0A163TCW2_ABSGL</name>
<dbReference type="InParanoid" id="A0A163TCW2"/>
<dbReference type="OMA" id="DKVCRKT"/>
<dbReference type="PANTHER" id="PTHR22504">
    <property type="entry name" value="REPRESSOR OF RNA POLYMERASE III TRANSCRIPTION MAF1"/>
    <property type="match status" value="1"/>
</dbReference>
<evidence type="ECO:0000313" key="4">
    <source>
        <dbReference type="Proteomes" id="UP000078561"/>
    </source>
</evidence>
<dbReference type="Proteomes" id="UP000078561">
    <property type="component" value="Unassembled WGS sequence"/>
</dbReference>
<dbReference type="OrthoDB" id="277029at2759"/>
<dbReference type="EMBL" id="LT554210">
    <property type="protein sequence ID" value="SAM03602.1"/>
    <property type="molecule type" value="Genomic_DNA"/>
</dbReference>
<comment type="function">
    <text evidence="1">Mediator of diverse signals that repress RNA polymerase III transcription. Inhibits the de novo assembly of TFIIIB onto DNA.</text>
</comment>
<dbReference type="AlphaFoldDB" id="A0A163TCW2"/>
<feature type="compositionally biased region" description="Acidic residues" evidence="2">
    <location>
        <begin position="202"/>
        <end position="217"/>
    </location>
</feature>
<evidence type="ECO:0000256" key="2">
    <source>
        <dbReference type="SAM" id="MobiDB-lite"/>
    </source>
</evidence>
<proteinExistence type="inferred from homology"/>
<dbReference type="PANTHER" id="PTHR22504:SF0">
    <property type="entry name" value="REPRESSOR OF RNA POLYMERASE III TRANSCRIPTION MAF1 HOMOLOG"/>
    <property type="match status" value="1"/>
</dbReference>
<reference evidence="3" key="1">
    <citation type="submission" date="2016-04" db="EMBL/GenBank/DDBJ databases">
        <authorList>
            <person name="Evans L.H."/>
            <person name="Alamgir A."/>
            <person name="Owens N."/>
            <person name="Weber N.D."/>
            <person name="Virtaneva K."/>
            <person name="Barbian K."/>
            <person name="Babar A."/>
            <person name="Rosenke K."/>
        </authorList>
    </citation>
    <scope>NUCLEOTIDE SEQUENCE [LARGE SCALE GENOMIC DNA]</scope>
    <source>
        <strain evidence="3">CBS 101.48</strain>
    </source>
</reference>